<dbReference type="AlphaFoldDB" id="A9A5Q1"/>
<dbReference type="PhylomeDB" id="A9A5Q1"/>
<protein>
    <submittedName>
        <fullName evidence="1">Gp37Gp68 family protein</fullName>
    </submittedName>
</protein>
<evidence type="ECO:0000313" key="1">
    <source>
        <dbReference type="EMBL" id="ABX13056.1"/>
    </source>
</evidence>
<dbReference type="GeneID" id="5773238"/>
<dbReference type="Proteomes" id="UP000000792">
    <property type="component" value="Chromosome"/>
</dbReference>
<dbReference type="EMBL" id="CP000866">
    <property type="protein sequence ID" value="ABX13056.1"/>
    <property type="molecule type" value="Genomic_DNA"/>
</dbReference>
<organism evidence="1 2">
    <name type="scientific">Nitrosopumilus maritimus (strain SCM1)</name>
    <dbReference type="NCBI Taxonomy" id="436308"/>
    <lineage>
        <taxon>Archaea</taxon>
        <taxon>Nitrososphaerota</taxon>
        <taxon>Nitrososphaeria</taxon>
        <taxon>Nitrosopumilales</taxon>
        <taxon>Nitrosopumilaceae</taxon>
        <taxon>Nitrosopumilus</taxon>
    </lineage>
</organism>
<dbReference type="InterPro" id="IPR011101">
    <property type="entry name" value="DUF5131"/>
</dbReference>
<evidence type="ECO:0000313" key="2">
    <source>
        <dbReference type="Proteomes" id="UP000000792"/>
    </source>
</evidence>
<accession>A9A5Q1</accession>
<dbReference type="RefSeq" id="WP_012215543.1">
    <property type="nucleotide sequence ID" value="NC_010085.1"/>
</dbReference>
<reference evidence="1 2" key="1">
    <citation type="journal article" date="2010" name="Proc. Natl. Acad. Sci. U.S.A.">
        <title>Nitrosopumilus maritimus genome reveals unique mechanisms for nitrification and autotrophy in globally distributed marine crenarchaea.</title>
        <authorList>
            <person name="Walker C.B."/>
            <person name="de la Torre J.R."/>
            <person name="Klotz M.G."/>
            <person name="Urakawa H."/>
            <person name="Pinel N."/>
            <person name="Arp D.J."/>
            <person name="Brochier-Armanet C."/>
            <person name="Chain P.S."/>
            <person name="Chan P.P."/>
            <person name="Gollabgir A."/>
            <person name="Hemp J."/>
            <person name="Hugler M."/>
            <person name="Karr E.A."/>
            <person name="Konneke M."/>
            <person name="Shin M."/>
            <person name="Lawton T.J."/>
            <person name="Lowe T."/>
            <person name="Martens-Habbena W."/>
            <person name="Sayavedra-Soto L.A."/>
            <person name="Lang D."/>
            <person name="Sievert S.M."/>
            <person name="Rosenzweig A.C."/>
            <person name="Manning G."/>
            <person name="Stahl D.A."/>
        </authorList>
    </citation>
    <scope>NUCLEOTIDE SEQUENCE [LARGE SCALE GENOMIC DNA]</scope>
    <source>
        <strain evidence="1 2">SCM1</strain>
    </source>
</reference>
<dbReference type="InParanoid" id="A9A5Q1"/>
<keyword evidence="2" id="KW-1185">Reference proteome</keyword>
<proteinExistence type="predicted"/>
<dbReference type="EnsemblBacteria" id="ABX13056">
    <property type="protein sequence ID" value="ABX13056"/>
    <property type="gene ID" value="Nmar_1160"/>
</dbReference>
<gene>
    <name evidence="1" type="ordered locus">Nmar_1160</name>
</gene>
<name>A9A5Q1_NITMS</name>
<dbReference type="HOGENOM" id="CLU_054184_0_1_2"/>
<dbReference type="KEGG" id="nmr:Nmar_1160"/>
<dbReference type="eggNOG" id="arCOG01290">
    <property type="taxonomic scope" value="Archaea"/>
</dbReference>
<sequence>MSLAIGSGIEWTEATWNPTSGCSKISPGCKNCYAETLTKRLKAMGQQKYKKGFQYVEHPSDVNLPLTWKKPKKIFVNSMSDLFHENSTFEFTGKCFATMIQADRHDYQILTKRPKRMAEFSKIFFEYFGHKIPNFMWMGTSIENKQYVSRIKDLRKVKCHTRFISFEPLIGSVGKVNLKGIDWAIIGGESGHHFRKVKKEWIEEIIDQCKEQEVPVFFKQWGGFRPKSGGRTINRRKYSEYPEIEKRNSLKNVNFDEIAFAEMCMKHEAMKREQMLVKN</sequence>
<dbReference type="Pfam" id="PF07505">
    <property type="entry name" value="DUF5131"/>
    <property type="match status" value="1"/>
</dbReference>